<dbReference type="Proteomes" id="UP001172721">
    <property type="component" value="Unassembled WGS sequence"/>
</dbReference>
<evidence type="ECO:0000313" key="2">
    <source>
        <dbReference type="Proteomes" id="UP001172721"/>
    </source>
</evidence>
<dbReference type="Pfam" id="PF19420">
    <property type="entry name" value="DDAH_eukar"/>
    <property type="match status" value="1"/>
</dbReference>
<proteinExistence type="predicted"/>
<organism evidence="1 2">
    <name type="scientific">Fictibacillus fluitans</name>
    <dbReference type="NCBI Taxonomy" id="3058422"/>
    <lineage>
        <taxon>Bacteria</taxon>
        <taxon>Bacillati</taxon>
        <taxon>Bacillota</taxon>
        <taxon>Bacilli</taxon>
        <taxon>Bacillales</taxon>
        <taxon>Fictibacillaceae</taxon>
        <taxon>Fictibacillus</taxon>
    </lineage>
</organism>
<evidence type="ECO:0000313" key="1">
    <source>
        <dbReference type="EMBL" id="MDN4524620.1"/>
    </source>
</evidence>
<reference evidence="1" key="1">
    <citation type="submission" date="2023-07" db="EMBL/GenBank/DDBJ databases">
        <title>Fictibacillus sp. isolated from freshwater pond.</title>
        <authorList>
            <person name="Kirdat K."/>
            <person name="Bhat A."/>
            <person name="Mourya A."/>
            <person name="Yadav A."/>
        </authorList>
    </citation>
    <scope>NUCLEOTIDE SEQUENCE</scope>
    <source>
        <strain evidence="1">NE201</strain>
    </source>
</reference>
<protein>
    <submittedName>
        <fullName evidence="1">Dimethylarginine dimethylaminohydrolase family protein</fullName>
    </submittedName>
</protein>
<gene>
    <name evidence="1" type="ORF">QYB97_09045</name>
</gene>
<accession>A0ABT8HV21</accession>
<dbReference type="RefSeq" id="WP_301165660.1">
    <property type="nucleotide sequence ID" value="NZ_JAUHTR010000003.1"/>
</dbReference>
<dbReference type="SUPFAM" id="SSF55909">
    <property type="entry name" value="Pentein"/>
    <property type="match status" value="1"/>
</dbReference>
<comment type="caution">
    <text evidence="1">The sequence shown here is derived from an EMBL/GenBank/DDBJ whole genome shotgun (WGS) entry which is preliminary data.</text>
</comment>
<keyword evidence="2" id="KW-1185">Reference proteome</keyword>
<dbReference type="Gene3D" id="3.75.10.10">
    <property type="entry name" value="L-arginine/glycine Amidinotransferase, Chain A"/>
    <property type="match status" value="1"/>
</dbReference>
<dbReference type="EMBL" id="JAUHTR010000003">
    <property type="protein sequence ID" value="MDN4524620.1"/>
    <property type="molecule type" value="Genomic_DNA"/>
</dbReference>
<dbReference type="PANTHER" id="PTHR47271:SF2">
    <property type="entry name" value="ARGININE DEIMINASE"/>
    <property type="match status" value="1"/>
</dbReference>
<dbReference type="PANTHER" id="PTHR47271">
    <property type="entry name" value="ARGININE DEIMINASE"/>
    <property type="match status" value="1"/>
</dbReference>
<name>A0ABT8HV21_9BACL</name>
<sequence>MSIALKPTESIKCQSEYDYLARVIVCEPQYMSISEVINETQRHYARENINRSLASTQHKEFVHALRNQGVEVVELKPDQQYPEQVFTRDIGFTIDSTVFLCNMGSTIRKGEEEILKKWLISQKVNMQPLPGTKIEGGDVVADRENVFVGVSGRTSNISIKALQQHLPEKNVMAIPFDKKYLHLDCVFNILSPKEALIYPPAFQEKELDILSKMYDLIEVSQEEQFTLGTNVLSIGNKKVFSLPFNKKVNRKLRERGYEVIEVDLSEIIKSGGSFRCCTLPLVRYSN</sequence>